<dbReference type="InterPro" id="IPR003125">
    <property type="entry name" value="WSN"/>
</dbReference>
<name>A0A1I7UAB3_9PELO</name>
<dbReference type="InterPro" id="IPR029052">
    <property type="entry name" value="Metallo-depent_PP-like"/>
</dbReference>
<sequence>MGRSQRDQKKKKILAKQLFEDHDSIGRIVNAVAMNQRLEDGSVKKETLVGELLNFKKGITVEVIEKEKVSELSNDISETVSGVEKACGTNGEKCKFDKGAEGIVALESVGGIDGNYNEILQTGSSLEVTGSIQRFARENESLKSSLVELITDVGTLKAGFKGTDLEQETITSRIQSNVAKISNMLSVFKKFDEKKVEMSVLRGDIDSILKLDAIVQAFAQNKVDVGGWSQAISNLESALKTLGITFTDQIQKAIKRKQELLMGIVDEPNAAMGSKTETTGFPNGLSDLSRLSDDLDRPFVAKIIGVKDNRLKDLIPRSLQMEKDLRPVWEIKEKIDPLEVLESSDNVMESYEAAQKEIKTMNSLQPLFACSRSLAGFGDKNIIFQEWKTAKTQLNSNEQEMTVFFGKLKTVSGVKMDAFYRLQAVFSDKKKFADKVADLFKFSEFDAVHTELTQLQTQVTDLITQGVSTWADTREIGKLISGTSQIIQQMNITSISACTTDKTMLANSKKVLGKHTSLSNTLKFNSGNKDVFVVSSAANLVNPIVTGIKGVLAEKKTKRAANKRPILKDSDNVNRKYNGALNMYRSGVMTRTLKPEIERLLSKKKEIQLALSTKIYTTVKTEYDTLKSPEFWTKVEYSHLSIPQFLDKPVERPQQLEDYSNFFTMSFEVKDRINLNFGPLIDYLVHIKSAYPSHSDDKKLRELIWKFENAMSVATEGKECYKLIVSFLREVADESNPNWANDKLDGSSGTKEEKISGLAKGLIATVGVLVIISAGLGSVLGYKYYKERQARKQLPANSDVVVVSGTPQLIIKDTIKPHTYPDANLLAKEEPERPKEKKVKVSKLKAEEIDYLNRSIELKREQEKLSEIVARRKKNAPAFFMRFVSPDQVVHMGALPYPEAVLSEHQRQIRHVTVDFDITEYKTGAGKTIYGKPGEDAPPAQENPAPEPEQITEEARRSLRELSNRVIARNAERADEIQRDEELNEEFGRTVNEMRAQEDEREGGRENAAGDEREARPPRLYNSYVEQVNLTGRQMIDKKGTSVDTNVTEQQCAEDHSEDYYPATHLPIVNERLHLPNFISGMMSEKLQTVPRFPDNRDSKKKKNYHVPVSHVLNLIDQATEVFNSEGPIVRANREYVHVSGDIHGQFQDFSQQLNPVFFDDAA</sequence>
<protein>
    <submittedName>
        <fullName evidence="4">WSN domain-containing protein</fullName>
    </submittedName>
</protein>
<feature type="domain" description="Domain of unknown function WSN" evidence="2">
    <location>
        <begin position="16"/>
        <end position="77"/>
    </location>
</feature>
<evidence type="ECO:0000256" key="1">
    <source>
        <dbReference type="SAM" id="MobiDB-lite"/>
    </source>
</evidence>
<dbReference type="SUPFAM" id="SSF56300">
    <property type="entry name" value="Metallo-dependent phosphatases"/>
    <property type="match status" value="1"/>
</dbReference>
<dbReference type="AlphaFoldDB" id="A0A1I7UAB3"/>
<evidence type="ECO:0000313" key="3">
    <source>
        <dbReference type="Proteomes" id="UP000095282"/>
    </source>
</evidence>
<accession>A0A1I7UAB3</accession>
<dbReference type="Pfam" id="PF02206">
    <property type="entry name" value="WSN"/>
    <property type="match status" value="1"/>
</dbReference>
<keyword evidence="3" id="KW-1185">Reference proteome</keyword>
<dbReference type="Gene3D" id="3.60.21.10">
    <property type="match status" value="1"/>
</dbReference>
<reference evidence="4" key="1">
    <citation type="submission" date="2016-11" db="UniProtKB">
        <authorList>
            <consortium name="WormBaseParasite"/>
        </authorList>
    </citation>
    <scope>IDENTIFICATION</scope>
</reference>
<feature type="region of interest" description="Disordered" evidence="1">
    <location>
        <begin position="927"/>
        <end position="956"/>
    </location>
</feature>
<dbReference type="WBParaSite" id="Csp11.Scaffold629.g16464.t1">
    <property type="protein sequence ID" value="Csp11.Scaffold629.g16464.t1"/>
    <property type="gene ID" value="Csp11.Scaffold629.g16464"/>
</dbReference>
<dbReference type="Proteomes" id="UP000095282">
    <property type="component" value="Unplaced"/>
</dbReference>
<dbReference type="eggNOG" id="ENOG502RUH4">
    <property type="taxonomic scope" value="Eukaryota"/>
</dbReference>
<proteinExistence type="predicted"/>
<feature type="region of interest" description="Disordered" evidence="1">
    <location>
        <begin position="995"/>
        <end position="1015"/>
    </location>
</feature>
<evidence type="ECO:0000313" key="4">
    <source>
        <dbReference type="WBParaSite" id="Csp11.Scaffold629.g16464.t1"/>
    </source>
</evidence>
<organism evidence="3 4">
    <name type="scientific">Caenorhabditis tropicalis</name>
    <dbReference type="NCBI Taxonomy" id="1561998"/>
    <lineage>
        <taxon>Eukaryota</taxon>
        <taxon>Metazoa</taxon>
        <taxon>Ecdysozoa</taxon>
        <taxon>Nematoda</taxon>
        <taxon>Chromadorea</taxon>
        <taxon>Rhabditida</taxon>
        <taxon>Rhabditina</taxon>
        <taxon>Rhabditomorpha</taxon>
        <taxon>Rhabditoidea</taxon>
        <taxon>Rhabditidae</taxon>
        <taxon>Peloderinae</taxon>
        <taxon>Caenorhabditis</taxon>
    </lineage>
</organism>
<evidence type="ECO:0000259" key="2">
    <source>
        <dbReference type="Pfam" id="PF02206"/>
    </source>
</evidence>
<dbReference type="STRING" id="1561998.A0A1I7UAB3"/>